<keyword evidence="1 2" id="KW-0430">Lectin</keyword>
<dbReference type="InterPro" id="IPR001079">
    <property type="entry name" value="Galectin_CRD"/>
</dbReference>
<organism evidence="4 5">
    <name type="scientific">Rhinolophus ferrumequinum</name>
    <name type="common">Greater horseshoe bat</name>
    <dbReference type="NCBI Taxonomy" id="59479"/>
    <lineage>
        <taxon>Eukaryota</taxon>
        <taxon>Metazoa</taxon>
        <taxon>Chordata</taxon>
        <taxon>Craniata</taxon>
        <taxon>Vertebrata</taxon>
        <taxon>Euteleostomi</taxon>
        <taxon>Mammalia</taxon>
        <taxon>Eutheria</taxon>
        <taxon>Laurasiatheria</taxon>
        <taxon>Chiroptera</taxon>
        <taxon>Yinpterochiroptera</taxon>
        <taxon>Rhinolophoidea</taxon>
        <taxon>Rhinolophidae</taxon>
        <taxon>Rhinolophinae</taxon>
        <taxon>Rhinolophus</taxon>
    </lineage>
</organism>
<dbReference type="Proteomes" id="UP000472240">
    <property type="component" value="Chromosome 24"/>
</dbReference>
<reference evidence="4 5" key="1">
    <citation type="journal article" date="2015" name="Annu Rev Anim Biosci">
        <title>The Genome 10K Project: a way forward.</title>
        <authorList>
            <person name="Koepfli K.P."/>
            <person name="Paten B."/>
            <person name="O'Brien S.J."/>
            <person name="Koepfli K.P."/>
            <person name="Paten B."/>
            <person name="Antunes A."/>
            <person name="Belov K."/>
            <person name="Bustamante C."/>
            <person name="Castoe T.A."/>
            <person name="Clawson H."/>
            <person name="Crawford A.J."/>
            <person name="Diekhans M."/>
            <person name="Distel D."/>
            <person name="Durbin R."/>
            <person name="Earl D."/>
            <person name="Fujita M.K."/>
            <person name="Gamble T."/>
            <person name="Georges A."/>
            <person name="Gemmell N."/>
            <person name="Gilbert M.T."/>
            <person name="Graves J.M."/>
            <person name="Green R.E."/>
            <person name="Hickey G."/>
            <person name="Jarvis E.D."/>
            <person name="Johnson W."/>
            <person name="Komissarov A."/>
            <person name="Korf I."/>
            <person name="Kuhn R."/>
            <person name="Larkin D.M."/>
            <person name="Lewin H."/>
            <person name="Lopez J.V."/>
            <person name="Ma J."/>
            <person name="Marques-Bonet T."/>
            <person name="Miller W."/>
            <person name="Murphy R."/>
            <person name="Pevzner P."/>
            <person name="Shapiro B."/>
            <person name="Steiner C."/>
            <person name="Tamazian G."/>
            <person name="Venkatesh B."/>
            <person name="Wang J."/>
            <person name="Wayne R."/>
            <person name="Wiley E."/>
            <person name="Yang H."/>
            <person name="Zhang G."/>
            <person name="Haussler D."/>
            <person name="Ryder O."/>
            <person name="O'Brien S.J."/>
        </authorList>
    </citation>
    <scope>NUCLEOTIDE SEQUENCE</scope>
</reference>
<reference evidence="4 5" key="2">
    <citation type="journal article" date="2018" name="Annu Rev Anim Biosci">
        <title>Bat Biology, Genomes, and the Bat1K Project: To Generate Chromosome-Level Genomes for All Living Bat Species.</title>
        <authorList>
            <person name="Teeling E.C."/>
            <person name="Vernes S.C."/>
            <person name="Davalos L.M."/>
            <person name="Ray D.A."/>
            <person name="Gilbert M.T.P."/>
            <person name="Myers E."/>
        </authorList>
    </citation>
    <scope>NUCLEOTIDE SEQUENCE</scope>
</reference>
<reference evidence="4" key="5">
    <citation type="submission" date="2025-09" db="UniProtKB">
        <authorList>
            <consortium name="Ensembl"/>
        </authorList>
    </citation>
    <scope>IDENTIFICATION</scope>
</reference>
<dbReference type="Pfam" id="PF00337">
    <property type="entry name" value="Gal-bind_lectin"/>
    <property type="match status" value="1"/>
</dbReference>
<protein>
    <recommendedName>
        <fullName evidence="2">Galectin</fullName>
    </recommendedName>
</protein>
<reference evidence="4" key="4">
    <citation type="submission" date="2025-08" db="UniProtKB">
        <authorList>
            <consortium name="Ensembl"/>
        </authorList>
    </citation>
    <scope>IDENTIFICATION</scope>
</reference>
<evidence type="ECO:0000256" key="1">
    <source>
        <dbReference type="ARBA" id="ARBA00022734"/>
    </source>
</evidence>
<reference evidence="5" key="3">
    <citation type="submission" date="2018-12" db="EMBL/GenBank/DDBJ databases">
        <title>G10K-VGP greater horseshoe bat female genome, primary haplotype.</title>
        <authorList>
            <person name="Teeling E."/>
            <person name="Myers G."/>
            <person name="Vernes S."/>
            <person name="Pippel M."/>
            <person name="Winkler S."/>
            <person name="Fedrigo O."/>
            <person name="Rhie A."/>
            <person name="Koren S."/>
            <person name="Phillippy A."/>
            <person name="Lewin H."/>
            <person name="Damas J."/>
            <person name="Howe K."/>
            <person name="Mountcastle J."/>
            <person name="Jarvis E.D."/>
        </authorList>
    </citation>
    <scope>NUCLEOTIDE SEQUENCE [LARGE SCALE GENOMIC DNA]</scope>
</reference>
<feature type="domain" description="Galectin" evidence="3">
    <location>
        <begin position="8"/>
        <end position="132"/>
    </location>
</feature>
<proteinExistence type="predicted"/>
<dbReference type="GeneTree" id="ENSGT00940000162164"/>
<dbReference type="InterPro" id="IPR013320">
    <property type="entry name" value="ConA-like_dom_sf"/>
</dbReference>
<evidence type="ECO:0000256" key="2">
    <source>
        <dbReference type="RuleBase" id="RU102079"/>
    </source>
</evidence>
<name>A0A671FDI2_RHIFE</name>
<dbReference type="PROSITE" id="PS51304">
    <property type="entry name" value="GALECTIN"/>
    <property type="match status" value="1"/>
</dbReference>
<evidence type="ECO:0000313" key="5">
    <source>
        <dbReference type="Proteomes" id="UP000472240"/>
    </source>
</evidence>
<evidence type="ECO:0000259" key="3">
    <source>
        <dbReference type="PROSITE" id="PS51304"/>
    </source>
</evidence>
<dbReference type="SUPFAM" id="SSF49899">
    <property type="entry name" value="Concanavalin A-like lectins/glucanases"/>
    <property type="match status" value="1"/>
</dbReference>
<evidence type="ECO:0000313" key="4">
    <source>
        <dbReference type="Ensembl" id="ENSRFEP00010023630.1"/>
    </source>
</evidence>
<dbReference type="SMART" id="SM00908">
    <property type="entry name" value="Gal-bind_lectin"/>
    <property type="match status" value="1"/>
</dbReference>
<dbReference type="OMA" id="GICPGWS"/>
<dbReference type="InParanoid" id="A0A671FDI2"/>
<dbReference type="FunCoup" id="A0A671FDI2">
    <property type="interactions" value="9"/>
</dbReference>
<accession>A0A671FDI2</accession>
<dbReference type="Ensembl" id="ENSRFET00010025700.1">
    <property type="protein sequence ID" value="ENSRFEP00010023630.1"/>
    <property type="gene ID" value="ENSRFEG00010015761.1"/>
</dbReference>
<dbReference type="GO" id="GO:0030246">
    <property type="term" value="F:carbohydrate binding"/>
    <property type="evidence" value="ECO:0007669"/>
    <property type="project" value="UniProtKB-UniRule"/>
</dbReference>
<keyword evidence="5" id="KW-1185">Reference proteome</keyword>
<sequence>VTLFLPLFEAFCAEDLAPGWNLLGRGHSDWRGQFEINFLSEEGMSFFTSSSILYCHQVGTSRPRGQEGVSCIFPLVLGEHFQMEVRADAQHFHVHAQEYKVLQFAHGRHRPLAAVTHVQVLTDHRLAQVELAWGGGGV</sequence>
<dbReference type="AlphaFoldDB" id="A0A671FDI2"/>
<gene>
    <name evidence="4" type="primary">GRIFIN</name>
</gene>
<dbReference type="Gene3D" id="2.60.120.200">
    <property type="match status" value="1"/>
</dbReference>